<evidence type="ECO:0000313" key="2">
    <source>
        <dbReference type="EMBL" id="KAJ7304990.1"/>
    </source>
</evidence>
<evidence type="ECO:0000256" key="1">
    <source>
        <dbReference type="SAM" id="MobiDB-lite"/>
    </source>
</evidence>
<comment type="caution">
    <text evidence="2">The sequence shown here is derived from an EMBL/GenBank/DDBJ whole genome shotgun (WGS) entry which is preliminary data.</text>
</comment>
<feature type="region of interest" description="Disordered" evidence="1">
    <location>
        <begin position="58"/>
        <end position="84"/>
    </location>
</feature>
<accession>A0A9Q0X7G7</accession>
<keyword evidence="3" id="KW-1185">Reference proteome</keyword>
<sequence>MAQMKTLPTLGAPKTLSSTTLATNSVFSARMVSASVSSGNVMAQMTVGIIQMKLTVKTKQKPPTALGTTSSSATTDTASPTGGNVMRRMIAGIGRMRRCVEAQLLFP</sequence>
<dbReference type="AlphaFoldDB" id="A0A9Q0X7G7"/>
<feature type="compositionally biased region" description="Low complexity" evidence="1">
    <location>
        <begin position="62"/>
        <end position="84"/>
    </location>
</feature>
<reference evidence="2" key="1">
    <citation type="journal article" date="2023" name="DNA Res.">
        <title>Chromosome-level genome assembly of Phrynocephalus forsythii using third-generation DNA sequencing and Hi-C analysis.</title>
        <authorList>
            <person name="Qi Y."/>
            <person name="Zhao W."/>
            <person name="Zhao Y."/>
            <person name="Niu C."/>
            <person name="Cao S."/>
            <person name="Zhang Y."/>
        </authorList>
    </citation>
    <scope>NUCLEOTIDE SEQUENCE</scope>
    <source>
        <tissue evidence="2">Muscle</tissue>
    </source>
</reference>
<organism evidence="2 3">
    <name type="scientific">Phrynocephalus forsythii</name>
    <dbReference type="NCBI Taxonomy" id="171643"/>
    <lineage>
        <taxon>Eukaryota</taxon>
        <taxon>Metazoa</taxon>
        <taxon>Chordata</taxon>
        <taxon>Craniata</taxon>
        <taxon>Vertebrata</taxon>
        <taxon>Euteleostomi</taxon>
        <taxon>Lepidosauria</taxon>
        <taxon>Squamata</taxon>
        <taxon>Bifurcata</taxon>
        <taxon>Unidentata</taxon>
        <taxon>Episquamata</taxon>
        <taxon>Toxicofera</taxon>
        <taxon>Iguania</taxon>
        <taxon>Acrodonta</taxon>
        <taxon>Agamidae</taxon>
        <taxon>Agaminae</taxon>
        <taxon>Phrynocephalus</taxon>
    </lineage>
</organism>
<evidence type="ECO:0000313" key="3">
    <source>
        <dbReference type="Proteomes" id="UP001142489"/>
    </source>
</evidence>
<name>A0A9Q0X7G7_9SAUR</name>
<dbReference type="Proteomes" id="UP001142489">
    <property type="component" value="Unassembled WGS sequence"/>
</dbReference>
<protein>
    <submittedName>
        <fullName evidence="2">Uncharacterized protein</fullName>
    </submittedName>
</protein>
<proteinExistence type="predicted"/>
<gene>
    <name evidence="2" type="ORF">JRQ81_010731</name>
</gene>
<dbReference type="EMBL" id="JAPFRF010000022">
    <property type="protein sequence ID" value="KAJ7304990.1"/>
    <property type="molecule type" value="Genomic_DNA"/>
</dbReference>